<feature type="transmembrane region" description="Helical" evidence="4">
    <location>
        <begin position="365"/>
        <end position="385"/>
    </location>
</feature>
<organism evidence="6 7">
    <name type="scientific">Berryella intestinalis</name>
    <dbReference type="NCBI Taxonomy" id="1531429"/>
    <lineage>
        <taxon>Bacteria</taxon>
        <taxon>Bacillati</taxon>
        <taxon>Actinomycetota</taxon>
        <taxon>Coriobacteriia</taxon>
        <taxon>Eggerthellales</taxon>
        <taxon>Eggerthellaceae</taxon>
        <taxon>Berryella</taxon>
    </lineage>
</organism>
<feature type="transmembrane region" description="Helical" evidence="4">
    <location>
        <begin position="228"/>
        <end position="251"/>
    </location>
</feature>
<dbReference type="Gene3D" id="1.10.10.10">
    <property type="entry name" value="Winged helix-like DNA-binding domain superfamily/Winged helix DNA-binding domain"/>
    <property type="match status" value="1"/>
</dbReference>
<dbReference type="SMART" id="SM00421">
    <property type="entry name" value="HTH_LUXR"/>
    <property type="match status" value="1"/>
</dbReference>
<dbReference type="PROSITE" id="PS00622">
    <property type="entry name" value="HTH_LUXR_1"/>
    <property type="match status" value="1"/>
</dbReference>
<feature type="transmembrane region" description="Helical" evidence="4">
    <location>
        <begin position="134"/>
        <end position="151"/>
    </location>
</feature>
<reference evidence="7" key="1">
    <citation type="submission" date="2014-08" db="EMBL/GenBank/DDBJ databases">
        <title>Coriobacteriaceae sp. complete genome.</title>
        <authorList>
            <person name="Looft T."/>
            <person name="Bayles D.O."/>
            <person name="Stanton T.B."/>
        </authorList>
    </citation>
    <scope>NUCLEOTIDE SEQUENCE [LARGE SCALE GENOMIC DNA]</scope>
    <source>
        <strain evidence="7">68-1-3</strain>
    </source>
</reference>
<proteinExistence type="predicted"/>
<dbReference type="EMBL" id="CP009302">
    <property type="protein sequence ID" value="AJC12553.1"/>
    <property type="molecule type" value="Genomic_DNA"/>
</dbReference>
<sequence length="478" mass="50767">MFEALSPRRTVGFACNQAFMFYVLYMGFNRSFEVGGLSFERAELFFMLAALVVGFSLFRRAGAGFRRVALAKPALYVCAFVASAASLASSLLPEHSVAWVVPEGLLVGMPISFLLIAWGLTFGRERTAVTVSEVFLASLIGGAVCLLFSLVGSSSMLSAAFALLPLASVFNIDVPAWEGGAFAIPSDLAEGADEKGRLSAKIMAGTFLFGSAAGLMETYGTDPGSATMPFHTASFVVFCAFLIGSLSLLLSHGFGRGAALNKSYRLAILVVMVGILVVGWPVADLSPTPGKAYVLAGYLGLEAVLISLFLVLAEILEVDSSLAFSQGFAALFAGELAGLLLGNVNDLVLASLVRDMPVAAGAIDSASYLSVVLAGGLVLVAYVFLFTERDFDSLSEIVTKEDAFERTCEAISSRFELSHRESEILAFALHGRTSERIAQELTVSKSTVDTHLRRIYAKTGVHSRQELLDVAESMGKAL</sequence>
<dbReference type="HOGENOM" id="CLU_027066_2_0_11"/>
<dbReference type="AlphaFoldDB" id="A0A0A8B6Y1"/>
<evidence type="ECO:0000313" key="7">
    <source>
        <dbReference type="Proteomes" id="UP000031121"/>
    </source>
</evidence>
<dbReference type="InterPro" id="IPR016032">
    <property type="entry name" value="Sig_transdc_resp-reg_C-effctor"/>
</dbReference>
<name>A0A0A8B6Y1_9ACTN</name>
<dbReference type="InterPro" id="IPR036388">
    <property type="entry name" value="WH-like_DNA-bd_sf"/>
</dbReference>
<keyword evidence="7" id="KW-1185">Reference proteome</keyword>
<feature type="transmembrane region" description="Helical" evidence="4">
    <location>
        <begin position="295"/>
        <end position="316"/>
    </location>
</feature>
<feature type="transmembrane region" description="Helical" evidence="4">
    <location>
        <begin position="328"/>
        <end position="353"/>
    </location>
</feature>
<dbReference type="GO" id="GO:0006355">
    <property type="term" value="P:regulation of DNA-templated transcription"/>
    <property type="evidence" value="ECO:0007669"/>
    <property type="project" value="InterPro"/>
</dbReference>
<dbReference type="CDD" id="cd06170">
    <property type="entry name" value="LuxR_C_like"/>
    <property type="match status" value="1"/>
</dbReference>
<feature type="transmembrane region" description="Helical" evidence="4">
    <location>
        <begin position="44"/>
        <end position="62"/>
    </location>
</feature>
<dbReference type="STRING" id="1531429.JI75_07680"/>
<dbReference type="Pfam" id="PF00196">
    <property type="entry name" value="GerE"/>
    <property type="match status" value="1"/>
</dbReference>
<keyword evidence="2" id="KW-0238">DNA-binding</keyword>
<accession>A0A0A8B6Y1</accession>
<dbReference type="PANTHER" id="PTHR44688:SF16">
    <property type="entry name" value="DNA-BINDING TRANSCRIPTIONAL ACTIVATOR DEVR_DOSR"/>
    <property type="match status" value="1"/>
</dbReference>
<evidence type="ECO:0000256" key="2">
    <source>
        <dbReference type="ARBA" id="ARBA00023125"/>
    </source>
</evidence>
<dbReference type="GO" id="GO:0003677">
    <property type="term" value="F:DNA binding"/>
    <property type="evidence" value="ECO:0007669"/>
    <property type="project" value="UniProtKB-KW"/>
</dbReference>
<keyword evidence="4" id="KW-0812">Transmembrane</keyword>
<feature type="domain" description="HTH luxR-type" evidence="5">
    <location>
        <begin position="410"/>
        <end position="475"/>
    </location>
</feature>
<dbReference type="KEGG" id="cbac:JI75_07680"/>
<evidence type="ECO:0000313" key="6">
    <source>
        <dbReference type="EMBL" id="AJC12553.1"/>
    </source>
</evidence>
<keyword evidence="1" id="KW-0805">Transcription regulation</keyword>
<dbReference type="SUPFAM" id="SSF46894">
    <property type="entry name" value="C-terminal effector domain of the bipartite response regulators"/>
    <property type="match status" value="1"/>
</dbReference>
<reference evidence="6 7" key="2">
    <citation type="journal article" date="2015" name="Genome Announc.">
        <title>Complete Genome Sequence of Coriobacteriaceae Strain 68-1-3, a Novel Mucus-Degrading Isolate from the Swine Intestinal Tract.</title>
        <authorList>
            <person name="Looft T."/>
            <person name="Bayles D.O."/>
            <person name="Alt D.P."/>
            <person name="Stanton T.B."/>
        </authorList>
    </citation>
    <scope>NUCLEOTIDE SEQUENCE [LARGE SCALE GENOMIC DNA]</scope>
    <source>
        <strain evidence="6 7">68-1-3</strain>
    </source>
</reference>
<dbReference type="PROSITE" id="PS50043">
    <property type="entry name" value="HTH_LUXR_2"/>
    <property type="match status" value="1"/>
</dbReference>
<dbReference type="PANTHER" id="PTHR44688">
    <property type="entry name" value="DNA-BINDING TRANSCRIPTIONAL ACTIVATOR DEVR_DOSR"/>
    <property type="match status" value="1"/>
</dbReference>
<dbReference type="Proteomes" id="UP000031121">
    <property type="component" value="Chromosome"/>
</dbReference>
<evidence type="ECO:0000256" key="3">
    <source>
        <dbReference type="ARBA" id="ARBA00023163"/>
    </source>
</evidence>
<gene>
    <name evidence="6" type="ORF">JI75_07680</name>
</gene>
<keyword evidence="3" id="KW-0804">Transcription</keyword>
<keyword evidence="4" id="KW-0472">Membrane</keyword>
<feature type="transmembrane region" description="Helical" evidence="4">
    <location>
        <begin position="74"/>
        <end position="92"/>
    </location>
</feature>
<feature type="transmembrane region" description="Helical" evidence="4">
    <location>
        <begin position="263"/>
        <end position="283"/>
    </location>
</feature>
<feature type="transmembrane region" description="Helical" evidence="4">
    <location>
        <begin position="104"/>
        <end position="122"/>
    </location>
</feature>
<protein>
    <recommendedName>
        <fullName evidence="5">HTH luxR-type domain-containing protein</fullName>
    </recommendedName>
</protein>
<dbReference type="PRINTS" id="PR00038">
    <property type="entry name" value="HTHLUXR"/>
</dbReference>
<evidence type="ECO:0000259" key="5">
    <source>
        <dbReference type="PROSITE" id="PS50043"/>
    </source>
</evidence>
<keyword evidence="4" id="KW-1133">Transmembrane helix</keyword>
<evidence type="ECO:0000256" key="1">
    <source>
        <dbReference type="ARBA" id="ARBA00023015"/>
    </source>
</evidence>
<dbReference type="InterPro" id="IPR000792">
    <property type="entry name" value="Tscrpt_reg_LuxR_C"/>
</dbReference>
<feature type="transmembrane region" description="Helical" evidence="4">
    <location>
        <begin position="12"/>
        <end position="32"/>
    </location>
</feature>
<evidence type="ECO:0000256" key="4">
    <source>
        <dbReference type="SAM" id="Phobius"/>
    </source>
</evidence>